<feature type="binding site" evidence="9">
    <location>
        <begin position="414"/>
        <end position="416"/>
    </location>
    <ligand>
        <name>FAD</name>
        <dbReference type="ChEBI" id="CHEBI:57692"/>
    </ligand>
</feature>
<dbReference type="Proteomes" id="UP000224854">
    <property type="component" value="Unassembled WGS sequence"/>
</dbReference>
<comment type="similarity">
    <text evidence="2 8">Belongs to the ferredoxin--NADP reductase type 1 family.</text>
</comment>
<feature type="binding site" evidence="9">
    <location>
        <position position="407"/>
    </location>
    <ligand>
        <name>FAD</name>
        <dbReference type="ChEBI" id="CHEBI:57692"/>
    </ligand>
</feature>
<keyword evidence="13" id="KW-1185">Reference proteome</keyword>
<feature type="binding site" evidence="9">
    <location>
        <position position="64"/>
    </location>
    <ligand>
        <name>FAD</name>
        <dbReference type="ChEBI" id="CHEBI:57692"/>
    </ligand>
</feature>
<dbReference type="AlphaFoldDB" id="A0A2C5YSA7"/>
<evidence type="ECO:0000313" key="12">
    <source>
        <dbReference type="EMBL" id="PHH71657.1"/>
    </source>
</evidence>
<dbReference type="Gene3D" id="3.40.50.720">
    <property type="entry name" value="NAD(P)-binding Rossmann-like Domain"/>
    <property type="match status" value="1"/>
</dbReference>
<keyword evidence="4 8" id="KW-0274">FAD</keyword>
<evidence type="ECO:0000256" key="1">
    <source>
        <dbReference type="ARBA" id="ARBA00001974"/>
    </source>
</evidence>
<dbReference type="PIRSF" id="PIRSF000362">
    <property type="entry name" value="FNR"/>
    <property type="match status" value="1"/>
</dbReference>
<dbReference type="GO" id="GO:0016491">
    <property type="term" value="F:oxidoreductase activity"/>
    <property type="evidence" value="ECO:0007669"/>
    <property type="project" value="UniProtKB-KW"/>
</dbReference>
<evidence type="ECO:0000256" key="3">
    <source>
        <dbReference type="ARBA" id="ARBA00022630"/>
    </source>
</evidence>
<dbReference type="Pfam" id="PF07992">
    <property type="entry name" value="Pyr_redox_2"/>
    <property type="match status" value="1"/>
</dbReference>
<accession>A0A2C5YSA7</accession>
<evidence type="ECO:0000256" key="4">
    <source>
        <dbReference type="ARBA" id="ARBA00022827"/>
    </source>
</evidence>
<evidence type="ECO:0000256" key="10">
    <source>
        <dbReference type="PIRSR" id="PIRSR000362-2"/>
    </source>
</evidence>
<feature type="binding site" evidence="10">
    <location>
        <begin position="232"/>
        <end position="233"/>
    </location>
    <ligand>
        <name>NADP(+)</name>
        <dbReference type="ChEBI" id="CHEBI:58349"/>
    </ligand>
</feature>
<evidence type="ECO:0000256" key="5">
    <source>
        <dbReference type="ARBA" id="ARBA00022857"/>
    </source>
</evidence>
<evidence type="ECO:0000256" key="8">
    <source>
        <dbReference type="PIRNR" id="PIRNR000362"/>
    </source>
</evidence>
<dbReference type="EC" id="1.18.1.6" evidence="8"/>
<keyword evidence="5 8" id="KW-0521">NADP</keyword>
<protein>
    <recommendedName>
        <fullName evidence="8">NADPH:adrenodoxin oxidoreductase, mitochondrial</fullName>
        <ecNumber evidence="8">1.18.1.6</ecNumber>
    </recommendedName>
</protein>
<dbReference type="PRINTS" id="PR00419">
    <property type="entry name" value="ADXRDTASE"/>
</dbReference>
<comment type="caution">
    <text evidence="12">The sequence shown here is derived from an EMBL/GenBank/DDBJ whole genome shotgun (WGS) entry which is preliminary data.</text>
</comment>
<dbReference type="OrthoDB" id="333024at2759"/>
<keyword evidence="3 8" id="KW-0285">Flavoprotein</keyword>
<evidence type="ECO:0000256" key="9">
    <source>
        <dbReference type="PIRSR" id="PIRSR000362-1"/>
    </source>
</evidence>
<sequence length="504" mass="55337">MRRPSVRRFRFVAQKRLANAFSSCSSRCTTTPLHIAIVGSGPAGFYTASRIVARLPSARIDMYEALPVPFGLVRHGVAPDHPEVKNCEKRFDEVASSPNFCFVGNVSVDRAAHLTKHCVVELDSLLRNYDSVLLAYGASQDRKLKIEGESSLSGVYSARQFVGWYNGLPDCVHLDPDLSRDEAVIIGQGNVALDVARMLLEHVDVLRRTDIAENALARLAQSRVRRVHVVGRRGPMQAAFTIKELRELMKLPGVGFHPVDPSLIPQLDNSGIARPLKRLMGVLLQGSPEAPSHAPKSWSLDSCLSPRRFLGRENSPATVWRTEFDKVKLADPFDPQSPVSATGECQTLQSGLVFRSVGYQSVPLPGLAGAGIGFDEKRGIVCNDGLGRVLDNGIRKQRVAGVYCAGWVKRGPTGVIASTMQDAFITADAMIQDWLHGARFLRTGQDTAARGWDAVKQEAGPMADFAVSWQQWRKIDEAERERGELVGKPRVKFTSIADMLSVVF</sequence>
<feature type="binding site" evidence="9">
    <location>
        <position position="43"/>
    </location>
    <ligand>
        <name>FAD</name>
        <dbReference type="ChEBI" id="CHEBI:57692"/>
    </ligand>
</feature>
<dbReference type="InterPro" id="IPR036188">
    <property type="entry name" value="FAD/NAD-bd_sf"/>
</dbReference>
<dbReference type="InterPro" id="IPR055275">
    <property type="entry name" value="Ferredox_Rdtase"/>
</dbReference>
<name>A0A2C5YSA7_9HYPO</name>
<evidence type="ECO:0000256" key="7">
    <source>
        <dbReference type="ARBA" id="ARBA00048933"/>
    </source>
</evidence>
<feature type="domain" description="FAD/NAD(P)-binding" evidence="11">
    <location>
        <begin position="34"/>
        <end position="213"/>
    </location>
</feature>
<dbReference type="InterPro" id="IPR023753">
    <property type="entry name" value="FAD/NAD-binding_dom"/>
</dbReference>
<dbReference type="InterPro" id="IPR021163">
    <property type="entry name" value="Ferredox_Rdtase_adrenod"/>
</dbReference>
<dbReference type="PANTHER" id="PTHR48467">
    <property type="entry name" value="GLUTAMATE SYNTHASE 1 [NADH], CHLOROPLASTIC-LIKE"/>
    <property type="match status" value="1"/>
</dbReference>
<organism evidence="12 13">
    <name type="scientific">Ophiocordyceps australis</name>
    <dbReference type="NCBI Taxonomy" id="1399860"/>
    <lineage>
        <taxon>Eukaryota</taxon>
        <taxon>Fungi</taxon>
        <taxon>Dikarya</taxon>
        <taxon>Ascomycota</taxon>
        <taxon>Pezizomycotina</taxon>
        <taxon>Sordariomycetes</taxon>
        <taxon>Hypocreomycetidae</taxon>
        <taxon>Hypocreales</taxon>
        <taxon>Ophiocordycipitaceae</taxon>
        <taxon>Ophiocordyceps</taxon>
    </lineage>
</organism>
<dbReference type="PANTHER" id="PTHR48467:SF1">
    <property type="entry name" value="GLUTAMATE SYNTHASE 1 [NADH], CHLOROPLASTIC-LIKE"/>
    <property type="match status" value="1"/>
</dbReference>
<reference evidence="12 13" key="1">
    <citation type="submission" date="2017-06" db="EMBL/GenBank/DDBJ databases">
        <title>Ant-infecting Ophiocordyceps genomes reveal a high diversity of potential behavioral manipulation genes and a possible major role for enterotoxins.</title>
        <authorList>
            <person name="De Bekker C."/>
            <person name="Evans H.C."/>
            <person name="Brachmann A."/>
            <person name="Hughes D.P."/>
        </authorList>
    </citation>
    <scope>NUCLEOTIDE SEQUENCE [LARGE SCALE GENOMIC DNA]</scope>
    <source>
        <strain evidence="12 13">1348a</strain>
    </source>
</reference>
<keyword evidence="6 8" id="KW-0560">Oxidoreductase</keyword>
<feature type="binding site" evidence="9">
    <location>
        <position position="72"/>
    </location>
    <ligand>
        <name>FAD</name>
        <dbReference type="ChEBI" id="CHEBI:57692"/>
    </ligand>
</feature>
<dbReference type="GO" id="GO:0005739">
    <property type="term" value="C:mitochondrion"/>
    <property type="evidence" value="ECO:0007669"/>
    <property type="project" value="UniProtKB-SubCell"/>
</dbReference>
<dbReference type="SUPFAM" id="SSF51971">
    <property type="entry name" value="Nucleotide-binding domain"/>
    <property type="match status" value="1"/>
</dbReference>
<keyword evidence="8" id="KW-0496">Mitochondrion</keyword>
<comment type="cofactor">
    <cofactor evidence="1 8 9">
        <name>FAD</name>
        <dbReference type="ChEBI" id="CHEBI:57692"/>
    </cofactor>
</comment>
<feature type="binding site" evidence="10">
    <location>
        <begin position="188"/>
        <end position="191"/>
    </location>
    <ligand>
        <name>NADP(+)</name>
        <dbReference type="ChEBI" id="CHEBI:58349"/>
    </ligand>
</feature>
<evidence type="ECO:0000313" key="13">
    <source>
        <dbReference type="Proteomes" id="UP000224854"/>
    </source>
</evidence>
<feature type="binding site" evidence="9">
    <location>
        <position position="108"/>
    </location>
    <ligand>
        <name>FAD</name>
        <dbReference type="ChEBI" id="CHEBI:57692"/>
    </ligand>
</feature>
<dbReference type="EMBL" id="NJEU01000655">
    <property type="protein sequence ID" value="PHH71657.1"/>
    <property type="molecule type" value="Genomic_DNA"/>
</dbReference>
<dbReference type="Gene3D" id="3.50.50.60">
    <property type="entry name" value="FAD/NAD(P)-binding domain"/>
    <property type="match status" value="1"/>
</dbReference>
<gene>
    <name evidence="12" type="ORF">CDD82_6387</name>
</gene>
<feature type="binding site" evidence="10">
    <location>
        <position position="244"/>
    </location>
    <ligand>
        <name>NADP(+)</name>
        <dbReference type="ChEBI" id="CHEBI:58349"/>
    </ligand>
</feature>
<evidence type="ECO:0000259" key="11">
    <source>
        <dbReference type="Pfam" id="PF07992"/>
    </source>
</evidence>
<comment type="subcellular location">
    <subcellularLocation>
        <location evidence="8">Mitochondrion</location>
    </subcellularLocation>
</comment>
<evidence type="ECO:0000256" key="2">
    <source>
        <dbReference type="ARBA" id="ARBA00008312"/>
    </source>
</evidence>
<evidence type="ECO:0000256" key="6">
    <source>
        <dbReference type="ARBA" id="ARBA00023002"/>
    </source>
</evidence>
<proteinExistence type="inferred from homology"/>
<comment type="catalytic activity">
    <reaction evidence="7 8">
        <text>2 reduced [adrenodoxin] + NADP(+) + H(+) = 2 oxidized [adrenodoxin] + NADPH</text>
        <dbReference type="Rhea" id="RHEA:42312"/>
        <dbReference type="Rhea" id="RHEA-COMP:9998"/>
        <dbReference type="Rhea" id="RHEA-COMP:9999"/>
        <dbReference type="ChEBI" id="CHEBI:15378"/>
        <dbReference type="ChEBI" id="CHEBI:33737"/>
        <dbReference type="ChEBI" id="CHEBI:33738"/>
        <dbReference type="ChEBI" id="CHEBI:57783"/>
        <dbReference type="ChEBI" id="CHEBI:58349"/>
        <dbReference type="EC" id="1.18.1.6"/>
    </reaction>
</comment>
<feature type="binding site" evidence="10">
    <location>
        <position position="414"/>
    </location>
    <ligand>
        <name>NADP(+)</name>
        <dbReference type="ChEBI" id="CHEBI:58349"/>
    </ligand>
</feature>